<gene>
    <name evidence="3" type="ORF">AAEJ74_23145</name>
</gene>
<evidence type="ECO:0000259" key="2">
    <source>
        <dbReference type="Pfam" id="PF22085"/>
    </source>
</evidence>
<protein>
    <submittedName>
        <fullName evidence="3">Nitric-oxide reductase large subunit</fullName>
    </submittedName>
</protein>
<dbReference type="Pfam" id="PF22085">
    <property type="entry name" value="NorB_cytochrome_c-like"/>
    <property type="match status" value="1"/>
</dbReference>
<feature type="domain" description="Nitric oxide reductase subunit B cytochrome c-like" evidence="2">
    <location>
        <begin position="51"/>
        <end position="228"/>
    </location>
</feature>
<feature type="transmembrane region" description="Helical" evidence="1">
    <location>
        <begin position="371"/>
        <end position="400"/>
    </location>
</feature>
<dbReference type="Pfam" id="PF00115">
    <property type="entry name" value="COX1"/>
    <property type="match status" value="1"/>
</dbReference>
<feature type="transmembrane region" description="Helical" evidence="1">
    <location>
        <begin position="291"/>
        <end position="316"/>
    </location>
</feature>
<dbReference type="InterPro" id="IPR036927">
    <property type="entry name" value="Cyt_c_oxase-like_su1_sf"/>
</dbReference>
<organism evidence="3 4">
    <name type="scientific">Limnospira fusiformis PMC 851.14</name>
    <dbReference type="NCBI Taxonomy" id="2219512"/>
    <lineage>
        <taxon>Bacteria</taxon>
        <taxon>Bacillati</taxon>
        <taxon>Cyanobacteriota</taxon>
        <taxon>Cyanophyceae</taxon>
        <taxon>Oscillatoriophycideae</taxon>
        <taxon>Oscillatoriales</taxon>
        <taxon>Sirenicapillariaceae</taxon>
        <taxon>Limnospira</taxon>
    </lineage>
</organism>
<dbReference type="InterPro" id="IPR054309">
    <property type="entry name" value="NorB_cytochrome_c-like"/>
</dbReference>
<keyword evidence="1" id="KW-0472">Membrane</keyword>
<dbReference type="PANTHER" id="PTHR10422:SF38">
    <property type="entry name" value="CYTOCHROME B SUBUNIT OF NITRIC OXIDE REDUCTASE"/>
    <property type="match status" value="1"/>
</dbReference>
<feature type="transmembrane region" description="Helical" evidence="1">
    <location>
        <begin position="486"/>
        <end position="510"/>
    </location>
</feature>
<comment type="caution">
    <text evidence="3">The sequence shown here is derived from an EMBL/GenBank/DDBJ whole genome shotgun (WGS) entry which is preliminary data.</text>
</comment>
<dbReference type="PANTHER" id="PTHR10422">
    <property type="entry name" value="CYTOCHROME C OXIDASE SUBUNIT 1"/>
    <property type="match status" value="1"/>
</dbReference>
<evidence type="ECO:0000256" key="1">
    <source>
        <dbReference type="SAM" id="Phobius"/>
    </source>
</evidence>
<dbReference type="Gene3D" id="1.20.210.10">
    <property type="entry name" value="Cytochrome c oxidase-like, subunit I domain"/>
    <property type="match status" value="1"/>
</dbReference>
<feature type="transmembrane region" description="Helical" evidence="1">
    <location>
        <begin position="420"/>
        <end position="440"/>
    </location>
</feature>
<feature type="transmembrane region" description="Helical" evidence="1">
    <location>
        <begin position="552"/>
        <end position="574"/>
    </location>
</feature>
<keyword evidence="1" id="KW-1133">Transmembrane helix</keyword>
<feature type="transmembrane region" description="Helical" evidence="1">
    <location>
        <begin position="21"/>
        <end position="44"/>
    </location>
</feature>
<keyword evidence="4" id="KW-1185">Reference proteome</keyword>
<feature type="transmembrane region" description="Helical" evidence="1">
    <location>
        <begin position="635"/>
        <end position="655"/>
    </location>
</feature>
<sequence>MANLTLDRVTTTGGSSRQFSLPTWLVLICIVTFTVLISAGAAIYKNAPPIPATIVSPQQEMILSQAEIQQGQETYLARGGQHIGSVWGHGSYLAPDWTADVLHRWGLATAGVIYNSNPVFTQEDLESLPDIDRATLQIQVEKQFKTNRYDPETKALTLTEAQTIGLQKVFEDYQTWLSQGSVVHSIPSGWFTDNTQIHNVTAFFAWTAWAASANRPNAPFSYTANFPHDDLIGNQAPPQFLIWSIVSVIVLIAAIAVFLFIYLTQEDPEEVQVVTERPSIRLATPSQKVTTLFFGVAMALFLVQILMGMVTAHYAVEGDGFYGVPLQQYLPYAASRTWHLQLAVFWIATCWLAAGLYFAPRFGKNEPPGQSWGNGALLGALTVVVVGSLIGAWAGVQGFLGDKSFWFGHQGYEYVELGRLWQLLLIGGMVFWLWLMYRALKPALKAEGSKTGLNHFFLYSAITIPLFYASGLMYTNHTPLSIAEYWRWWVVHLWVEGFFEVFATVTIAYLCSELGFLKRSSALRATYLTTILYLGSGVIGTLHHLYFSGTPVFITAMGAVASALEVVPLTLIGFEVVKSIRLSQEAQGFYRVPLKFLIGTCFWNLVGAGVFGFLINPPIVLYYSQGINTTPIHAHSALFGVYGSLALALMLFALREITPDHAGNEKLFNLSFWGINIGLVMMMVFGLIPSGFYQLVQSVNHGTWYARSAEVINSSWMHWTVWLRIPGDIVFSLGALLMVLCVLRSIIAIFQQPTQPQPDAPLTADYPM</sequence>
<feature type="transmembrane region" description="Helical" evidence="1">
    <location>
        <begin position="240"/>
        <end position="263"/>
    </location>
</feature>
<feature type="transmembrane region" description="Helical" evidence="1">
    <location>
        <begin position="667"/>
        <end position="688"/>
    </location>
</feature>
<dbReference type="SUPFAM" id="SSF81442">
    <property type="entry name" value="Cytochrome c oxidase subunit I-like"/>
    <property type="match status" value="1"/>
</dbReference>
<dbReference type="InterPro" id="IPR000883">
    <property type="entry name" value="Cyt_C_Oxase_1"/>
</dbReference>
<dbReference type="Proteomes" id="UP001387447">
    <property type="component" value="Unassembled WGS sequence"/>
</dbReference>
<feature type="transmembrane region" description="Helical" evidence="1">
    <location>
        <begin position="729"/>
        <end position="750"/>
    </location>
</feature>
<evidence type="ECO:0000313" key="4">
    <source>
        <dbReference type="Proteomes" id="UP001387447"/>
    </source>
</evidence>
<feature type="transmembrane region" description="Helical" evidence="1">
    <location>
        <begin position="594"/>
        <end position="615"/>
    </location>
</feature>
<feature type="transmembrane region" description="Helical" evidence="1">
    <location>
        <begin position="522"/>
        <end position="546"/>
    </location>
</feature>
<feature type="transmembrane region" description="Helical" evidence="1">
    <location>
        <begin position="338"/>
        <end position="359"/>
    </location>
</feature>
<dbReference type="RefSeq" id="WP_006621983.1">
    <property type="nucleotide sequence ID" value="NZ_JBBWYZ010000023.1"/>
</dbReference>
<proteinExistence type="predicted"/>
<name>A0ABU9ER83_LIMFS</name>
<feature type="transmembrane region" description="Helical" evidence="1">
    <location>
        <begin position="452"/>
        <end position="474"/>
    </location>
</feature>
<accession>A0ABU9ER83</accession>
<keyword evidence="1" id="KW-0812">Transmembrane</keyword>
<reference evidence="3 4" key="1">
    <citation type="journal article" date="2024" name="Front. Microbiol.">
        <title>Transcriptomic insights into the dominance of two phototrophs throughout the water column of a tropical hypersaline-alkaline crater lake (Dziani Dzaha, Mayotte).</title>
        <authorList>
            <person name="Duperron S."/>
            <person name="Halary S."/>
            <person name="Bouly J.-P."/>
            <person name="Roussel T."/>
            <person name="Hugoni M."/>
            <person name="Bruto M."/>
            <person name="Oger P."/>
            <person name="Duval C."/>
            <person name="Woo A."/>
            <person name="Jezequiel D."/>
            <person name="Ader M."/>
            <person name="Leboulanger C."/>
            <person name="Agogue H."/>
            <person name="Grossi V."/>
            <person name="Trousselier M."/>
            <person name="Bernard C."/>
        </authorList>
    </citation>
    <scope>NUCLEOTIDE SEQUENCE [LARGE SCALE GENOMIC DNA]</scope>
    <source>
        <strain evidence="3 4">PMC 851.14</strain>
    </source>
</reference>
<dbReference type="EMBL" id="JBBWYZ010000023">
    <property type="protein sequence ID" value="MEK9514475.1"/>
    <property type="molecule type" value="Genomic_DNA"/>
</dbReference>
<evidence type="ECO:0000313" key="3">
    <source>
        <dbReference type="EMBL" id="MEK9514475.1"/>
    </source>
</evidence>